<sequence>MKDDKMRNALLIIKKENTLINLNYLDLIELYKKNDIDVHIFKDFDNQVTINELEGISVELGICSLAECDIVSDSWILLSATYRVYHSIYANFVYIYQAGLKESYESYPKEQSEFIHNLVSFKGIQEEEITKNLIVNINLENYQGILNNAIRIANYLTPLEFYNPLIIKNTINYNKRYFNSMDDNFFIDLLSKKTNNVYFYSDHFRFKKLLKVQSKENALIQAYLTLFYIEGKKLIDFKDLIQVFKIQTLDEKLFEEYLHLFIVLLRKQNFDVKVKIQLINVLFEFSMYHDELLLELMSYIDNEELDIKYWKSLMIYLNGGAFRKRMLFSEIFYKHLREKNIKIAKFIENKLNIKWDVKLQKKQNKIVILTDQLLGIMHAPSSILKTLVDDLLINTENEILIVIEENLVATEDEFIPSLYFNGNLSERAINAHKEMFKSPRVTLYIANARATLIQKSKDMLIEIKKFNPDIILSLSSFSTIQNILYKYFPVVNVSNGIEFLPSKSHIYLYKNDIRAKKIEKKIYNEGELGIFPYIYDGEFIKRTKKYTKKDIGYLEDDFLIITSGNRIETEIDHELIDRMKELLQSNNKMNWILVGSQAPKYLIEQFDDSLLKRIRHIPYETDLIALNEVCDVSINPNRIGGGYSVSSCMIVGTPVVMCNFESDGLVFLGRDNVSGDTYADLMDEIIKMYKHPLYRYEIGEKQKNYYNTSTITKSIYKLLKYLDMSREEFKKNESGRDKE</sequence>
<dbReference type="Gene3D" id="3.40.50.2000">
    <property type="entry name" value="Glycogen Phosphorylase B"/>
    <property type="match status" value="1"/>
</dbReference>
<evidence type="ECO:0000313" key="1">
    <source>
        <dbReference type="EMBL" id="MEX3745391.1"/>
    </source>
</evidence>
<proteinExistence type="predicted"/>
<evidence type="ECO:0008006" key="3">
    <source>
        <dbReference type="Google" id="ProtNLM"/>
    </source>
</evidence>
<dbReference type="Proteomes" id="UP001558534">
    <property type="component" value="Unassembled WGS sequence"/>
</dbReference>
<dbReference type="EMBL" id="JBFRHK010000004">
    <property type="protein sequence ID" value="MEX3745391.1"/>
    <property type="molecule type" value="Genomic_DNA"/>
</dbReference>
<evidence type="ECO:0000313" key="2">
    <source>
        <dbReference type="Proteomes" id="UP001558534"/>
    </source>
</evidence>
<gene>
    <name evidence="1" type="ORF">AB1300_09605</name>
</gene>
<reference evidence="1 2" key="1">
    <citation type="submission" date="2024-07" db="EMBL/GenBank/DDBJ databases">
        <title>Characterization of a bacterium isolated from hydrolysated instant sea cucumber by whole-genome sequencing and metabolomics.</title>
        <authorList>
            <person name="Luo X."/>
            <person name="Zhang Z."/>
            <person name="Zheng Z."/>
            <person name="Zhang W."/>
            <person name="Ming T."/>
            <person name="Jiao L."/>
            <person name="Su X."/>
            <person name="Kong F."/>
            <person name="Xu J."/>
        </authorList>
    </citation>
    <scope>NUCLEOTIDE SEQUENCE [LARGE SCALE GENOMIC DNA]</scope>
    <source>
        <strain evidence="1 2">XL-2024</strain>
    </source>
</reference>
<keyword evidence="2" id="KW-1185">Reference proteome</keyword>
<organism evidence="1 2">
    <name type="scientific">Lysinibacillus xylanilyticus</name>
    <dbReference type="NCBI Taxonomy" id="582475"/>
    <lineage>
        <taxon>Bacteria</taxon>
        <taxon>Bacillati</taxon>
        <taxon>Bacillota</taxon>
        <taxon>Bacilli</taxon>
        <taxon>Bacillales</taxon>
        <taxon>Bacillaceae</taxon>
        <taxon>Lysinibacillus</taxon>
    </lineage>
</organism>
<dbReference type="RefSeq" id="WP_368636276.1">
    <property type="nucleotide sequence ID" value="NZ_JBFRHK010000004.1"/>
</dbReference>
<comment type="caution">
    <text evidence="1">The sequence shown here is derived from an EMBL/GenBank/DDBJ whole genome shotgun (WGS) entry which is preliminary data.</text>
</comment>
<dbReference type="SUPFAM" id="SSF53756">
    <property type="entry name" value="UDP-Glycosyltransferase/glycogen phosphorylase"/>
    <property type="match status" value="1"/>
</dbReference>
<protein>
    <recommendedName>
        <fullName evidence="3">Glycosyl transferase family 1 domain-containing protein</fullName>
    </recommendedName>
</protein>
<accession>A0ABV3VWW2</accession>
<name>A0ABV3VWW2_9BACI</name>